<dbReference type="EMBL" id="VDUZ01000004">
    <property type="protein sequence ID" value="TXL80430.1"/>
    <property type="molecule type" value="Genomic_DNA"/>
</dbReference>
<organism evidence="1 2">
    <name type="scientific">Vineibacter terrae</name>
    <dbReference type="NCBI Taxonomy" id="2586908"/>
    <lineage>
        <taxon>Bacteria</taxon>
        <taxon>Pseudomonadati</taxon>
        <taxon>Pseudomonadota</taxon>
        <taxon>Alphaproteobacteria</taxon>
        <taxon>Hyphomicrobiales</taxon>
        <taxon>Vineibacter</taxon>
    </lineage>
</organism>
<comment type="caution">
    <text evidence="1">The sequence shown here is derived from an EMBL/GenBank/DDBJ whole genome shotgun (WGS) entry which is preliminary data.</text>
</comment>
<dbReference type="RefSeq" id="WP_147845845.1">
    <property type="nucleotide sequence ID" value="NZ_VDUZ01000004.1"/>
</dbReference>
<gene>
    <name evidence="1" type="ORF">FHP25_05225</name>
</gene>
<evidence type="ECO:0000313" key="2">
    <source>
        <dbReference type="Proteomes" id="UP000321638"/>
    </source>
</evidence>
<protein>
    <recommendedName>
        <fullName evidence="3">Cytochrome P450</fullName>
    </recommendedName>
</protein>
<evidence type="ECO:0008006" key="3">
    <source>
        <dbReference type="Google" id="ProtNLM"/>
    </source>
</evidence>
<accession>A0A5C8PSU5</accession>
<proteinExistence type="predicted"/>
<dbReference type="Proteomes" id="UP000321638">
    <property type="component" value="Unassembled WGS sequence"/>
</dbReference>
<keyword evidence="2" id="KW-1185">Reference proteome</keyword>
<reference evidence="1 2" key="1">
    <citation type="submission" date="2019-06" db="EMBL/GenBank/DDBJ databases">
        <title>New taxonomy in bacterial strain CC-CFT640, isolated from vineyard.</title>
        <authorList>
            <person name="Lin S.-Y."/>
            <person name="Tsai C.-F."/>
            <person name="Young C.-C."/>
        </authorList>
    </citation>
    <scope>NUCLEOTIDE SEQUENCE [LARGE SCALE GENOMIC DNA]</scope>
    <source>
        <strain evidence="1 2">CC-CFT640</strain>
    </source>
</reference>
<evidence type="ECO:0000313" key="1">
    <source>
        <dbReference type="EMBL" id="TXL80430.1"/>
    </source>
</evidence>
<dbReference type="AlphaFoldDB" id="A0A5C8PSU5"/>
<name>A0A5C8PSU5_9HYPH</name>
<dbReference type="OrthoDB" id="236246at2"/>
<sequence length="430" mass="46233">MPSDSKWSEEKIIDAQRMVENARDIGDLLPPSLAHAADAFRGSAPALDAAGPLNLPDLDQQRDVVRSADVIRVTGKERVMEVFEDAAQHYSVSGYAERMEDSLGLIYLGLDGSDKRYGEQAWKSNAAISAVAAEEAFRLAFDKTRNAIDQQGIAPGDAEKLSVRVLAALCTHWFGLPDGVHMMEGGFGLDTAHPPKCPGDFAFLSHSITELSPDAKRAWSGMVKGHLLRLSVRQFVTGHHRDGTTPDGTLTRALFKAFPGQADLLARTIVGVMMGMLPTVQLNLLAVLEIWKRTNRYDALAAAFAAHPSEDLYKKACAVLEEPLMQAMQMRPTPGSVWRTAAADHLLNGEKVSKGDRIHVSIESATQEDLRKGVTDVTPIFGGSRGREPHPTHACPGYRMGMGILLGIIAGAMTSPAPVTSAAPVAPGTA</sequence>